<dbReference type="Proteomes" id="UP000293360">
    <property type="component" value="Unassembled WGS sequence"/>
</dbReference>
<keyword evidence="1" id="KW-0732">Signal</keyword>
<evidence type="ECO:0000256" key="1">
    <source>
        <dbReference type="SAM" id="SignalP"/>
    </source>
</evidence>
<dbReference type="OrthoDB" id="4488198at2759"/>
<dbReference type="AlphaFoldDB" id="A0A4Q4T5K4"/>
<dbReference type="PROSITE" id="PS51257">
    <property type="entry name" value="PROKAR_LIPOPROTEIN"/>
    <property type="match status" value="1"/>
</dbReference>
<feature type="signal peptide" evidence="1">
    <location>
        <begin position="1"/>
        <end position="20"/>
    </location>
</feature>
<proteinExistence type="predicted"/>
<name>A0A4Q4T5K4_9PEZI</name>
<reference evidence="2 3" key="1">
    <citation type="submission" date="2018-06" db="EMBL/GenBank/DDBJ databases">
        <title>Complete Genomes of Monosporascus.</title>
        <authorList>
            <person name="Robinson A.J."/>
            <person name="Natvig D.O."/>
        </authorList>
    </citation>
    <scope>NUCLEOTIDE SEQUENCE [LARGE SCALE GENOMIC DNA]</scope>
    <source>
        <strain evidence="2 3">CBS 110550</strain>
    </source>
</reference>
<accession>A0A4Q4T5K4</accession>
<sequence>MRFPIITGMAALLVASGCSAFVVSEDQPDGLYSVHVNGNRSEHILLREYNETETSDFDSNSILNRASLPDVLVACEVNIWLDDVNEKQAASKFGIECDKGHGIGRKSRIYVKFGSVITFACSWGGPQACSSQEYTDAMNILDKKCGYLVAGFVQMNDWKKIYGRTTVGEETCGGGWD</sequence>
<keyword evidence="3" id="KW-1185">Reference proteome</keyword>
<evidence type="ECO:0000313" key="3">
    <source>
        <dbReference type="Proteomes" id="UP000293360"/>
    </source>
</evidence>
<evidence type="ECO:0008006" key="4">
    <source>
        <dbReference type="Google" id="ProtNLM"/>
    </source>
</evidence>
<dbReference type="EMBL" id="QJNU01000354">
    <property type="protein sequence ID" value="RYP01604.1"/>
    <property type="molecule type" value="Genomic_DNA"/>
</dbReference>
<organism evidence="2 3">
    <name type="scientific">Monosporascus ibericus</name>
    <dbReference type="NCBI Taxonomy" id="155417"/>
    <lineage>
        <taxon>Eukaryota</taxon>
        <taxon>Fungi</taxon>
        <taxon>Dikarya</taxon>
        <taxon>Ascomycota</taxon>
        <taxon>Pezizomycotina</taxon>
        <taxon>Sordariomycetes</taxon>
        <taxon>Xylariomycetidae</taxon>
        <taxon>Xylariales</taxon>
        <taxon>Xylariales incertae sedis</taxon>
        <taxon>Monosporascus</taxon>
    </lineage>
</organism>
<protein>
    <recommendedName>
        <fullName evidence="4">Ecp2 effector protein domain-containing protein</fullName>
    </recommendedName>
</protein>
<evidence type="ECO:0000313" key="2">
    <source>
        <dbReference type="EMBL" id="RYP01604.1"/>
    </source>
</evidence>
<dbReference type="STRING" id="155417.A0A4Q4T5K4"/>
<gene>
    <name evidence="2" type="ORF">DL764_006170</name>
</gene>
<feature type="chain" id="PRO_5020959244" description="Ecp2 effector protein domain-containing protein" evidence="1">
    <location>
        <begin position="21"/>
        <end position="177"/>
    </location>
</feature>
<comment type="caution">
    <text evidence="2">The sequence shown here is derived from an EMBL/GenBank/DDBJ whole genome shotgun (WGS) entry which is preliminary data.</text>
</comment>